<dbReference type="Gene3D" id="3.20.20.80">
    <property type="entry name" value="Glycosidases"/>
    <property type="match status" value="1"/>
</dbReference>
<dbReference type="Proteomes" id="UP000053859">
    <property type="component" value="Unassembled WGS sequence"/>
</dbReference>
<keyword evidence="2" id="KW-0378">Hydrolase</keyword>
<evidence type="ECO:0000313" key="2">
    <source>
        <dbReference type="EMBL" id="GAP51737.1"/>
    </source>
</evidence>
<dbReference type="RefSeq" id="WP_059422492.1">
    <property type="nucleotide sequence ID" value="NZ_DF968383.1"/>
</dbReference>
<feature type="region of interest" description="Disordered" evidence="1">
    <location>
        <begin position="36"/>
        <end position="57"/>
    </location>
</feature>
<evidence type="ECO:0000313" key="3">
    <source>
        <dbReference type="Proteomes" id="UP000053859"/>
    </source>
</evidence>
<dbReference type="OrthoDB" id="9765195at2"/>
<feature type="compositionally biased region" description="Low complexity" evidence="1">
    <location>
        <begin position="39"/>
        <end position="56"/>
    </location>
</feature>
<protein>
    <submittedName>
        <fullName evidence="2">Glycoside hydrolase family protein</fullName>
    </submittedName>
</protein>
<dbReference type="Pfam" id="PF00232">
    <property type="entry name" value="Glyco_hydro_1"/>
    <property type="match status" value="1"/>
</dbReference>
<dbReference type="AlphaFoldDB" id="A0A0K8PV29"/>
<dbReference type="EMBL" id="DF968383">
    <property type="protein sequence ID" value="GAP51737.1"/>
    <property type="molecule type" value="Genomic_DNA"/>
</dbReference>
<dbReference type="SUPFAM" id="SSF51445">
    <property type="entry name" value="(Trans)glycosidases"/>
    <property type="match status" value="1"/>
</dbReference>
<evidence type="ECO:0000256" key="1">
    <source>
        <dbReference type="SAM" id="MobiDB-lite"/>
    </source>
</evidence>
<reference evidence="2" key="1">
    <citation type="journal article" date="2015" name="Genome Announc.">
        <title>Draft Genome Sequence of Thiostrepton-Producing Streptomyces azureus ATCC 14921.</title>
        <authorList>
            <person name="Sakihara K."/>
            <person name="Maeda J."/>
            <person name="Tashiro K."/>
            <person name="Fujino Y."/>
            <person name="Kuhara S."/>
            <person name="Ohshima T."/>
            <person name="Ogata S."/>
            <person name="Doi K."/>
        </authorList>
    </citation>
    <scope>NUCLEOTIDE SEQUENCE [LARGE SCALE GENOMIC DNA]</scope>
    <source>
        <strain evidence="2">ATCC14921</strain>
    </source>
</reference>
<organism evidence="2 3">
    <name type="scientific">Streptomyces azureus</name>
    <dbReference type="NCBI Taxonomy" id="146537"/>
    <lineage>
        <taxon>Bacteria</taxon>
        <taxon>Bacillati</taxon>
        <taxon>Actinomycetota</taxon>
        <taxon>Actinomycetes</taxon>
        <taxon>Kitasatosporales</taxon>
        <taxon>Streptomycetaceae</taxon>
        <taxon>Streptomyces</taxon>
    </lineage>
</organism>
<dbReference type="InterPro" id="IPR001360">
    <property type="entry name" value="Glyco_hydro_1"/>
</dbReference>
<dbReference type="InterPro" id="IPR017853">
    <property type="entry name" value="GH"/>
</dbReference>
<dbReference type="GO" id="GO:0004553">
    <property type="term" value="F:hydrolase activity, hydrolyzing O-glycosyl compounds"/>
    <property type="evidence" value="ECO:0007669"/>
    <property type="project" value="InterPro"/>
</dbReference>
<dbReference type="PATRIC" id="fig|146537.3.peg.6943"/>
<keyword evidence="3" id="KW-1185">Reference proteome</keyword>
<accession>A0A0K8PV29</accession>
<sequence>MNVTADGLGFPDGFLWGASTAAHQIEGDNVNSDWWHMDTAAAPSPSPAATRPTATTGWREDMDLLTELGFADYRFSIERARIEPAPGHFSRAEIAHHKAAPCGGAAAEAHVDRHHGGAAG</sequence>
<proteinExistence type="predicted"/>
<gene>
    <name evidence="2" type="ORF">SAZU_6610</name>
</gene>
<name>A0A0K8PV29_STRAJ</name>
<dbReference type="GO" id="GO:0005975">
    <property type="term" value="P:carbohydrate metabolic process"/>
    <property type="evidence" value="ECO:0007669"/>
    <property type="project" value="InterPro"/>
</dbReference>